<dbReference type="EMBL" id="CP034458">
    <property type="protein sequence ID" value="QBM88500.1"/>
    <property type="molecule type" value="Genomic_DNA"/>
</dbReference>
<evidence type="ECO:0000256" key="5">
    <source>
        <dbReference type="SAM" id="Coils"/>
    </source>
</evidence>
<name>A0A4P6XMJ8_9ASCO</name>
<dbReference type="GO" id="GO:0008270">
    <property type="term" value="F:zinc ion binding"/>
    <property type="evidence" value="ECO:0007669"/>
    <property type="project" value="UniProtKB-KW"/>
</dbReference>
<keyword evidence="5" id="KW-0175">Coiled coil</keyword>
<dbReference type="InterPro" id="IPR000306">
    <property type="entry name" value="Znf_FYVE"/>
</dbReference>
<dbReference type="InterPro" id="IPR017455">
    <property type="entry name" value="Znf_FYVE-rel"/>
</dbReference>
<gene>
    <name evidence="9" type="primary">MPUL0C04690</name>
    <name evidence="9" type="ORF">METSCH_C04690</name>
</gene>
<evidence type="ECO:0000259" key="7">
    <source>
        <dbReference type="PROSITE" id="PS50157"/>
    </source>
</evidence>
<evidence type="ECO:0000256" key="6">
    <source>
        <dbReference type="SAM" id="MobiDB-lite"/>
    </source>
</evidence>
<dbReference type="AlphaFoldDB" id="A0A4P6XMJ8"/>
<dbReference type="Pfam" id="PF01363">
    <property type="entry name" value="FYVE"/>
    <property type="match status" value="1"/>
</dbReference>
<dbReference type="InterPro" id="IPR036531">
    <property type="entry name" value="Rbsn_Rab-bd_sf"/>
</dbReference>
<dbReference type="Pfam" id="PF11464">
    <property type="entry name" value="Rbsn"/>
    <property type="match status" value="1"/>
</dbReference>
<evidence type="ECO:0000256" key="2">
    <source>
        <dbReference type="ARBA" id="ARBA00022771"/>
    </source>
</evidence>
<dbReference type="Gene3D" id="3.30.40.10">
    <property type="entry name" value="Zinc/RING finger domain, C3HC4 (zinc finger)"/>
    <property type="match status" value="2"/>
</dbReference>
<dbReference type="SMART" id="SM00064">
    <property type="entry name" value="FYVE"/>
    <property type="match status" value="2"/>
</dbReference>
<proteinExistence type="predicted"/>
<evidence type="ECO:0000259" key="8">
    <source>
        <dbReference type="PROSITE" id="PS50178"/>
    </source>
</evidence>
<sequence length="624" mass="70668">MEPEKKPLRDPKLFETNHKHQNILLEGEGDNLTIPSYKCPICGESLIALAQLNRHIDDLHNLGSESYSDNSTADAKRNTDSERARNRSGAVKATPPKRILRLSLDEDNSRFSLSESSVTASTEPPKLTHALSHPLMKTSKACAEQSCKNLINVRDGVVHCRNCGKLFCDAHPKHRARLSNNSKGLSIKTSRPVYDSVHGTWANVCHGCYMAKPGVLSGTKIKINDLTTEFAAKRDVDIEKRLRERNSISARFLRLTDLHLKSYLRHKKQRKIPFLGSFFDKEQILEAEKQIVGVENWQPDEEVSHCKLCFAKFGLLTRKHHCRLCGSVVDDGSFTENTPARLCSAQVPLSLLMEKLPQLNYSPIVKSNWDILISAGGVEASHSRDFSVRVCKTCKDSLLHSKHDSRVDLPENIDVLSAYDEILAVKATIISSLARYQNLIQENKEAYNNQVNRLRSRLRKAVKDLEIMVNAFLNRFFAIDAQLKRLTPTHSAKLVTNIYKALSVFLQDSILQFKRLNEEFQKVEHQKLAGQLGASTRAESCTQHSSPLSATMLLNISSRLTKKQIRELREQLMVTNEQKFIIESLIEDVKRQRKFDELTTLEGNRKELACRIAELTDELGEYGF</sequence>
<organism evidence="9 10">
    <name type="scientific">Metschnikowia aff. pulcherrima</name>
    <dbReference type="NCBI Taxonomy" id="2163413"/>
    <lineage>
        <taxon>Eukaryota</taxon>
        <taxon>Fungi</taxon>
        <taxon>Dikarya</taxon>
        <taxon>Ascomycota</taxon>
        <taxon>Saccharomycotina</taxon>
        <taxon>Pichiomycetes</taxon>
        <taxon>Metschnikowiaceae</taxon>
        <taxon>Metschnikowia</taxon>
    </lineage>
</organism>
<dbReference type="STRING" id="2163413.A0A4P6XMJ8"/>
<evidence type="ECO:0000256" key="3">
    <source>
        <dbReference type="ARBA" id="ARBA00022833"/>
    </source>
</evidence>
<dbReference type="PROSITE" id="PS50178">
    <property type="entry name" value="ZF_FYVE"/>
    <property type="match status" value="1"/>
</dbReference>
<dbReference type="InterPro" id="IPR052727">
    <property type="entry name" value="Rab4/Rab5_effector"/>
</dbReference>
<feature type="domain" description="FYVE-type" evidence="8">
    <location>
        <begin position="300"/>
        <end position="399"/>
    </location>
</feature>
<dbReference type="GO" id="GO:0032266">
    <property type="term" value="F:phosphatidylinositol-3-phosphate binding"/>
    <property type="evidence" value="ECO:0007669"/>
    <property type="project" value="UniProtKB-ARBA"/>
</dbReference>
<dbReference type="InterPro" id="IPR013087">
    <property type="entry name" value="Znf_C2H2_type"/>
</dbReference>
<dbReference type="InterPro" id="IPR013083">
    <property type="entry name" value="Znf_RING/FYVE/PHD"/>
</dbReference>
<evidence type="ECO:0000256" key="1">
    <source>
        <dbReference type="ARBA" id="ARBA00022723"/>
    </source>
</evidence>
<dbReference type="InterPro" id="IPR021565">
    <property type="entry name" value="Rbsn_Rab-bd"/>
</dbReference>
<dbReference type="PANTHER" id="PTHR13510:SF44">
    <property type="entry name" value="RABENOSYN-5"/>
    <property type="match status" value="1"/>
</dbReference>
<evidence type="ECO:0000313" key="10">
    <source>
        <dbReference type="Proteomes" id="UP000292447"/>
    </source>
</evidence>
<evidence type="ECO:0000256" key="4">
    <source>
        <dbReference type="PROSITE-ProRule" id="PRU00042"/>
    </source>
</evidence>
<dbReference type="InterPro" id="IPR011011">
    <property type="entry name" value="Znf_FYVE_PHD"/>
</dbReference>
<feature type="compositionally biased region" description="Polar residues" evidence="6">
    <location>
        <begin position="63"/>
        <end position="73"/>
    </location>
</feature>
<keyword evidence="3" id="KW-0862">Zinc</keyword>
<evidence type="ECO:0000313" key="9">
    <source>
        <dbReference type="EMBL" id="QBM88500.1"/>
    </source>
</evidence>
<accession>A0A4P6XMJ8</accession>
<feature type="compositionally biased region" description="Basic and acidic residues" evidence="6">
    <location>
        <begin position="74"/>
        <end position="85"/>
    </location>
</feature>
<dbReference type="PROSITE" id="PS50157">
    <property type="entry name" value="ZINC_FINGER_C2H2_2"/>
    <property type="match status" value="1"/>
</dbReference>
<keyword evidence="10" id="KW-1185">Reference proteome</keyword>
<dbReference type="CDD" id="cd15737">
    <property type="entry name" value="FYVE2_Vac1p_like"/>
    <property type="match status" value="1"/>
</dbReference>
<feature type="region of interest" description="Disordered" evidence="6">
    <location>
        <begin position="63"/>
        <end position="96"/>
    </location>
</feature>
<protein>
    <submittedName>
        <fullName evidence="9">Rabenosyn Rab binding domain-containing protein</fullName>
    </submittedName>
</protein>
<dbReference type="PROSITE" id="PS00028">
    <property type="entry name" value="ZINC_FINGER_C2H2_1"/>
    <property type="match status" value="1"/>
</dbReference>
<feature type="coiled-coil region" evidence="5">
    <location>
        <begin position="433"/>
        <end position="464"/>
    </location>
</feature>
<dbReference type="Proteomes" id="UP000292447">
    <property type="component" value="Chromosome III"/>
</dbReference>
<dbReference type="PANTHER" id="PTHR13510">
    <property type="entry name" value="FYVE-FINGER-CONTAINING RAB5 EFFECTOR PROTEIN RABENOSYN-5-RELATED"/>
    <property type="match status" value="1"/>
</dbReference>
<keyword evidence="2 4" id="KW-0863">Zinc-finger</keyword>
<feature type="domain" description="C2H2-type" evidence="7">
    <location>
        <begin position="37"/>
        <end position="60"/>
    </location>
</feature>
<dbReference type="SUPFAM" id="SSF140125">
    <property type="entry name" value="Rabenosyn-5 Rab-binding domain-like"/>
    <property type="match status" value="1"/>
</dbReference>
<reference evidence="10" key="1">
    <citation type="submission" date="2019-03" db="EMBL/GenBank/DDBJ databases">
        <title>Snf2 controls pulcherriminic acid biosynthesis and connects pigmentation and antifungal activity of the yeast Metschnikowia pulcherrima.</title>
        <authorList>
            <person name="Gore-Lloyd D."/>
            <person name="Sumann I."/>
            <person name="Brachmann A.O."/>
            <person name="Schneeberger K."/>
            <person name="Ortiz-Merino R.A."/>
            <person name="Moreno-Beltran M."/>
            <person name="Schlaefli M."/>
            <person name="Kirner P."/>
            <person name="Santos Kron A."/>
            <person name="Wolfe K.H."/>
            <person name="Piel J."/>
            <person name="Ahrens C.H."/>
            <person name="Henk D."/>
            <person name="Freimoser F.M."/>
        </authorList>
    </citation>
    <scope>NUCLEOTIDE SEQUENCE [LARGE SCALE GENOMIC DNA]</scope>
    <source>
        <strain evidence="10">APC 1.2</strain>
    </source>
</reference>
<dbReference type="SUPFAM" id="SSF57903">
    <property type="entry name" value="FYVE/PHD zinc finger"/>
    <property type="match status" value="2"/>
</dbReference>
<keyword evidence="1" id="KW-0479">Metal-binding</keyword>